<dbReference type="PANTHER" id="PTHR45913:SF21">
    <property type="entry name" value="DUF4371 DOMAIN-CONTAINING PROTEIN"/>
    <property type="match status" value="1"/>
</dbReference>
<name>A0A8X6FE81_TRICU</name>
<gene>
    <name evidence="1" type="ORF">TNCT_428031</name>
</gene>
<protein>
    <submittedName>
        <fullName evidence="1">Uncharacterized protein</fullName>
    </submittedName>
</protein>
<proteinExistence type="predicted"/>
<comment type="caution">
    <text evidence="1">The sequence shown here is derived from an EMBL/GenBank/DDBJ whole genome shotgun (WGS) entry which is preliminary data.</text>
</comment>
<dbReference type="AlphaFoldDB" id="A0A8X6FE81"/>
<evidence type="ECO:0000313" key="2">
    <source>
        <dbReference type="Proteomes" id="UP000887116"/>
    </source>
</evidence>
<dbReference type="PANTHER" id="PTHR45913">
    <property type="entry name" value="EPM2A-INTERACTING PROTEIN 1"/>
    <property type="match status" value="1"/>
</dbReference>
<dbReference type="EMBL" id="BMAO01031622">
    <property type="protein sequence ID" value="GFQ76529.1"/>
    <property type="molecule type" value="Genomic_DNA"/>
</dbReference>
<dbReference type="OrthoDB" id="1101576at2759"/>
<dbReference type="Proteomes" id="UP000887116">
    <property type="component" value="Unassembled WGS sequence"/>
</dbReference>
<reference evidence="1" key="1">
    <citation type="submission" date="2020-07" db="EMBL/GenBank/DDBJ databases">
        <title>Multicomponent nature underlies the extraordinary mechanical properties of spider dragline silk.</title>
        <authorList>
            <person name="Kono N."/>
            <person name="Nakamura H."/>
            <person name="Mori M."/>
            <person name="Yoshida Y."/>
            <person name="Ohtoshi R."/>
            <person name="Malay A.D."/>
            <person name="Moran D.A.P."/>
            <person name="Tomita M."/>
            <person name="Numata K."/>
            <person name="Arakawa K."/>
        </authorList>
    </citation>
    <scope>NUCLEOTIDE SEQUENCE</scope>
</reference>
<organism evidence="1 2">
    <name type="scientific">Trichonephila clavata</name>
    <name type="common">Joro spider</name>
    <name type="synonym">Nephila clavata</name>
    <dbReference type="NCBI Taxonomy" id="2740835"/>
    <lineage>
        <taxon>Eukaryota</taxon>
        <taxon>Metazoa</taxon>
        <taxon>Ecdysozoa</taxon>
        <taxon>Arthropoda</taxon>
        <taxon>Chelicerata</taxon>
        <taxon>Arachnida</taxon>
        <taxon>Araneae</taxon>
        <taxon>Araneomorphae</taxon>
        <taxon>Entelegynae</taxon>
        <taxon>Araneoidea</taxon>
        <taxon>Nephilidae</taxon>
        <taxon>Trichonephila</taxon>
    </lineage>
</organism>
<evidence type="ECO:0000313" key="1">
    <source>
        <dbReference type="EMBL" id="GFQ76529.1"/>
    </source>
</evidence>
<accession>A0A8X6FE81</accession>
<keyword evidence="2" id="KW-1185">Reference proteome</keyword>
<sequence length="105" mass="12269">MITVLSKNAIEEKKFPIYKVVSSMPTDGAPPTKNAFNGFLALCIRDEDFPHFRSYSYIIHQQSHYCNILNMRHDMGICMNPVNSVRGRTLQRRMFQAHLEENEYD</sequence>